<name>A0A0W8CFQ9_PHYNI</name>
<proteinExistence type="predicted"/>
<evidence type="ECO:0000313" key="2">
    <source>
        <dbReference type="Proteomes" id="UP000052943"/>
    </source>
</evidence>
<protein>
    <submittedName>
        <fullName evidence="1">Uncharacterized protein</fullName>
    </submittedName>
</protein>
<gene>
    <name evidence="1" type="ORF">AM587_10001678</name>
</gene>
<organism evidence="1 2">
    <name type="scientific">Phytophthora nicotianae</name>
    <name type="common">Potato buckeye rot agent</name>
    <name type="synonym">Phytophthora parasitica</name>
    <dbReference type="NCBI Taxonomy" id="4792"/>
    <lineage>
        <taxon>Eukaryota</taxon>
        <taxon>Sar</taxon>
        <taxon>Stramenopiles</taxon>
        <taxon>Oomycota</taxon>
        <taxon>Peronosporomycetes</taxon>
        <taxon>Peronosporales</taxon>
        <taxon>Peronosporaceae</taxon>
        <taxon>Phytophthora</taxon>
    </lineage>
</organism>
<dbReference type="Proteomes" id="UP000052943">
    <property type="component" value="Unassembled WGS sequence"/>
</dbReference>
<dbReference type="AlphaFoldDB" id="A0A0W8CFQ9"/>
<reference evidence="1 2" key="1">
    <citation type="submission" date="2015-11" db="EMBL/GenBank/DDBJ databases">
        <title>Genomes and virulence difference between two physiological races of Phytophthora nicotianae.</title>
        <authorList>
            <person name="Liu H."/>
            <person name="Ma X."/>
            <person name="Yu H."/>
            <person name="Fang D."/>
            <person name="Li Y."/>
            <person name="Wang X."/>
            <person name="Wang W."/>
            <person name="Dong Y."/>
            <person name="Xiao B."/>
        </authorList>
    </citation>
    <scope>NUCLEOTIDE SEQUENCE [LARGE SCALE GENOMIC DNA]</scope>
    <source>
        <strain evidence="2">race 0</strain>
    </source>
</reference>
<accession>A0A0W8CFQ9</accession>
<sequence>MSTASDISAYAHSVEPAQAETLFSSKKWTYIQDSTSNTSQYSGQIQFNLSTISSQASFVNWEEAVIELPVKLQITNASGGSITSTAAATFDQLVPKAGSWQFLDSVQVVIDATTVQTNQIHENVMAQFNALTEWSQDDLVNHGATTGFALDRYEPQTAGVIQSLDNVTRP</sequence>
<evidence type="ECO:0000313" key="1">
    <source>
        <dbReference type="EMBL" id="KUF82867.1"/>
    </source>
</evidence>
<dbReference type="EMBL" id="LNFO01003479">
    <property type="protein sequence ID" value="KUF82867.1"/>
    <property type="molecule type" value="Genomic_DNA"/>
</dbReference>
<dbReference type="OrthoDB" id="92188at2759"/>
<comment type="caution">
    <text evidence="1">The sequence shown here is derived from an EMBL/GenBank/DDBJ whole genome shotgun (WGS) entry which is preliminary data.</text>
</comment>